<dbReference type="RefSeq" id="WP_110988846.1">
    <property type="nucleotide sequence ID" value="NZ_CAWNWM010000032.1"/>
</dbReference>
<keyword evidence="3" id="KW-1185">Reference proteome</keyword>
<protein>
    <submittedName>
        <fullName evidence="2">Uncharacterized protein</fullName>
    </submittedName>
</protein>
<accession>A0A2W1J921</accession>
<dbReference type="AlphaFoldDB" id="A0A2W1J921"/>
<name>A0A2W1J921_9CYAN</name>
<comment type="caution">
    <text evidence="2">The sequence shown here is derived from an EMBL/GenBank/DDBJ whole genome shotgun (WGS) entry which is preliminary data.</text>
</comment>
<reference evidence="2 3" key="1">
    <citation type="journal article" date="2018" name="Sci. Rep.">
        <title>A novel species of the marine cyanobacterium Acaryochloris with a unique pigment content and lifestyle.</title>
        <authorList>
            <person name="Partensky F."/>
            <person name="Six C."/>
            <person name="Ratin M."/>
            <person name="Garczarek L."/>
            <person name="Vaulot D."/>
            <person name="Probert I."/>
            <person name="Calteau A."/>
            <person name="Gourvil P."/>
            <person name="Marie D."/>
            <person name="Grebert T."/>
            <person name="Bouchier C."/>
            <person name="Le Panse S."/>
            <person name="Gachenot M."/>
            <person name="Rodriguez F."/>
            <person name="Garrido J.L."/>
        </authorList>
    </citation>
    <scope>NUCLEOTIDE SEQUENCE [LARGE SCALE GENOMIC DNA]</scope>
    <source>
        <strain evidence="2 3">RCC1774</strain>
    </source>
</reference>
<dbReference type="EMBL" id="PQWO01000032">
    <property type="protein sequence ID" value="PZD70608.1"/>
    <property type="molecule type" value="Genomic_DNA"/>
</dbReference>
<dbReference type="Proteomes" id="UP000248857">
    <property type="component" value="Unassembled WGS sequence"/>
</dbReference>
<sequence>MAKNKKVNSSELEAALKERFGDLSVEELSSQTTALYTCLGLEPQATEMTTDQYHLGVQILDAFVNGHAQDYQQAKEWVESQGSGQPESQPSQSEEISPVHPSGDLPAAISEQGGKLYKKVPDTFARQDELFGTALDQAVLADLNERIRTGDLEADIQEAMGKRQREGRERAPTFIEMLGLPAVPSAPKLPESSAE</sequence>
<evidence type="ECO:0000313" key="3">
    <source>
        <dbReference type="Proteomes" id="UP000248857"/>
    </source>
</evidence>
<feature type="compositionally biased region" description="Low complexity" evidence="1">
    <location>
        <begin position="79"/>
        <end position="95"/>
    </location>
</feature>
<evidence type="ECO:0000313" key="2">
    <source>
        <dbReference type="EMBL" id="PZD70608.1"/>
    </source>
</evidence>
<gene>
    <name evidence="2" type="ORF">C1752_10458</name>
</gene>
<feature type="region of interest" description="Disordered" evidence="1">
    <location>
        <begin position="77"/>
        <end position="109"/>
    </location>
</feature>
<proteinExistence type="predicted"/>
<evidence type="ECO:0000256" key="1">
    <source>
        <dbReference type="SAM" id="MobiDB-lite"/>
    </source>
</evidence>
<organism evidence="2 3">
    <name type="scientific">Acaryochloris thomasi RCC1774</name>
    <dbReference type="NCBI Taxonomy" id="1764569"/>
    <lineage>
        <taxon>Bacteria</taxon>
        <taxon>Bacillati</taxon>
        <taxon>Cyanobacteriota</taxon>
        <taxon>Cyanophyceae</taxon>
        <taxon>Acaryochloridales</taxon>
        <taxon>Acaryochloridaceae</taxon>
        <taxon>Acaryochloris</taxon>
        <taxon>Acaryochloris thomasi</taxon>
    </lineage>
</organism>